<feature type="compositionally biased region" description="Basic and acidic residues" evidence="1">
    <location>
        <begin position="11"/>
        <end position="22"/>
    </location>
</feature>
<protein>
    <submittedName>
        <fullName evidence="2">Uncharacterized protein</fullName>
    </submittedName>
</protein>
<comment type="caution">
    <text evidence="2">The sequence shown here is derived from an EMBL/GenBank/DDBJ whole genome shotgun (WGS) entry which is preliminary data.</text>
</comment>
<name>A0A0F9I4B8_9ZZZZ</name>
<sequence>MNQYPVSFADSRTHVPDHPDRTARRASGVFGLSFTYQVWSNRKAMAKTIRMQQARASHHTDWNPIINLTDGEGY</sequence>
<dbReference type="EMBL" id="LAZR01022329">
    <property type="protein sequence ID" value="KKL82232.1"/>
    <property type="molecule type" value="Genomic_DNA"/>
</dbReference>
<gene>
    <name evidence="2" type="ORF">LCGC14_1986760</name>
</gene>
<dbReference type="AlphaFoldDB" id="A0A0F9I4B8"/>
<accession>A0A0F9I4B8</accession>
<feature type="region of interest" description="Disordered" evidence="1">
    <location>
        <begin position="1"/>
        <end position="22"/>
    </location>
</feature>
<proteinExistence type="predicted"/>
<organism evidence="2">
    <name type="scientific">marine sediment metagenome</name>
    <dbReference type="NCBI Taxonomy" id="412755"/>
    <lineage>
        <taxon>unclassified sequences</taxon>
        <taxon>metagenomes</taxon>
        <taxon>ecological metagenomes</taxon>
    </lineage>
</organism>
<reference evidence="2" key="1">
    <citation type="journal article" date="2015" name="Nature">
        <title>Complex archaea that bridge the gap between prokaryotes and eukaryotes.</title>
        <authorList>
            <person name="Spang A."/>
            <person name="Saw J.H."/>
            <person name="Jorgensen S.L."/>
            <person name="Zaremba-Niedzwiedzka K."/>
            <person name="Martijn J."/>
            <person name="Lind A.E."/>
            <person name="van Eijk R."/>
            <person name="Schleper C."/>
            <person name="Guy L."/>
            <person name="Ettema T.J."/>
        </authorList>
    </citation>
    <scope>NUCLEOTIDE SEQUENCE</scope>
</reference>
<evidence type="ECO:0000256" key="1">
    <source>
        <dbReference type="SAM" id="MobiDB-lite"/>
    </source>
</evidence>
<evidence type="ECO:0000313" key="2">
    <source>
        <dbReference type="EMBL" id="KKL82232.1"/>
    </source>
</evidence>